<feature type="domain" description="Acetophenone carboxylase-like C-terminal" evidence="3">
    <location>
        <begin position="528"/>
        <end position="684"/>
    </location>
</feature>
<dbReference type="EMBL" id="FXAK01000005">
    <property type="protein sequence ID" value="SMF53731.1"/>
    <property type="molecule type" value="Genomic_DNA"/>
</dbReference>
<dbReference type="GO" id="GO:0006749">
    <property type="term" value="P:glutathione metabolic process"/>
    <property type="evidence" value="ECO:0007669"/>
    <property type="project" value="TreeGrafter"/>
</dbReference>
<dbReference type="PANTHER" id="PTHR11365">
    <property type="entry name" value="5-OXOPROLINASE RELATED"/>
    <property type="match status" value="1"/>
</dbReference>
<feature type="domain" description="Hydantoinase/oxoprolinase N-terminal" evidence="2">
    <location>
        <begin position="15"/>
        <end position="186"/>
    </location>
</feature>
<evidence type="ECO:0000313" key="5">
    <source>
        <dbReference type="Proteomes" id="UP000192936"/>
    </source>
</evidence>
<evidence type="ECO:0000259" key="1">
    <source>
        <dbReference type="Pfam" id="PF01968"/>
    </source>
</evidence>
<dbReference type="InterPro" id="IPR008040">
    <property type="entry name" value="Hydant_A_N"/>
</dbReference>
<dbReference type="OrthoDB" id="9759608at2"/>
<organism evidence="4 5">
    <name type="scientific">Azospirillum oryzae</name>
    <dbReference type="NCBI Taxonomy" id="286727"/>
    <lineage>
        <taxon>Bacteria</taxon>
        <taxon>Pseudomonadati</taxon>
        <taxon>Pseudomonadota</taxon>
        <taxon>Alphaproteobacteria</taxon>
        <taxon>Rhodospirillales</taxon>
        <taxon>Azospirillaceae</taxon>
        <taxon>Azospirillum</taxon>
    </lineage>
</organism>
<dbReference type="InterPro" id="IPR049517">
    <property type="entry name" value="ACX-like_C"/>
</dbReference>
<dbReference type="InterPro" id="IPR002821">
    <property type="entry name" value="Hydantoinase_A"/>
</dbReference>
<dbReference type="GO" id="GO:0005829">
    <property type="term" value="C:cytosol"/>
    <property type="evidence" value="ECO:0007669"/>
    <property type="project" value="TreeGrafter"/>
</dbReference>
<protein>
    <submittedName>
        <fullName evidence="4">N-methylhydantoinase A</fullName>
    </submittedName>
</protein>
<dbReference type="Pfam" id="PF05378">
    <property type="entry name" value="Hydant_A_N"/>
    <property type="match status" value="1"/>
</dbReference>
<feature type="domain" description="Hydantoinase A/oxoprolinase" evidence="1">
    <location>
        <begin position="207"/>
        <end position="496"/>
    </location>
</feature>
<dbReference type="PANTHER" id="PTHR11365:SF23">
    <property type="entry name" value="HYPOTHETICAL 5-OXOPROLINASE (EUROFUNG)-RELATED"/>
    <property type="match status" value="1"/>
</dbReference>
<evidence type="ECO:0000259" key="3">
    <source>
        <dbReference type="Pfam" id="PF19278"/>
    </source>
</evidence>
<dbReference type="RefSeq" id="WP_085086777.1">
    <property type="nucleotide sequence ID" value="NZ_FXAK01000005.1"/>
</dbReference>
<evidence type="ECO:0000259" key="2">
    <source>
        <dbReference type="Pfam" id="PF05378"/>
    </source>
</evidence>
<evidence type="ECO:0000313" key="4">
    <source>
        <dbReference type="EMBL" id="SMF53731.1"/>
    </source>
</evidence>
<proteinExistence type="predicted"/>
<sequence>MSNGISKGAAKGAIVGVDVGGTFTDLFHYDEARGSFRTAKVPSNRGDEAVGFLAGLQSFGPVADLGSIVHGTTVGTNALLERKGAKVGLITTAGFRDVLEMRRRDRRQTWGLWGDFVPVVDRDMRLEVAERTLADGTIRTEIDPEEVRAAARKLAEQGAEALAIVFINAYANPANELAALEAAREVWPNANLECSSRILPEIREFERTSTTALNAYLQPVVGSYLAKLDNALAGEGFGGRFHIVQSNGGVMSTDTARRLPVRTALSGPAAGVIAAAAISKAAGFPNVITGDLGGTSFDVSLVVEGQTMLAAQTTIDFGLVVRTPMIEIITIGAGGGSIAGVDPGGMLQVGPESAGSRPGPVCYGQGNTRPTLTDANVLLGRINAERPIGGKLARLDVDSARTAIATHVAEPLGLDVMAAAEAVVRIANSKMAGAIRLVSIERGHDPAKFAAVPFGGGGALHVGALIKEVGLKAALVPRFPGVTSALGCVIADIRHDQVQTVNLPLAGIDAGSLDRRMVEEAMAARAVVESAGLSVERIDLVFELDMHYIGQTHTVAVPLPVSVENGTTGIDEATIRAAFERAYQASFSRLLPGVGAKIVNLRTAAIGRRPHFDLSALAPAAGTTVEGAYAGSRPVWFDGAWHETAVYNRLDLPVGAVIQGPAILEQPDATTVIDPDLSARVDGFGNVIVERSAR</sequence>
<dbReference type="Proteomes" id="UP000192936">
    <property type="component" value="Unassembled WGS sequence"/>
</dbReference>
<dbReference type="InterPro" id="IPR045079">
    <property type="entry name" value="Oxoprolinase-like"/>
</dbReference>
<dbReference type="Pfam" id="PF19278">
    <property type="entry name" value="Hydant_A_C"/>
    <property type="match status" value="1"/>
</dbReference>
<accession>A0A1X7FLN6</accession>
<dbReference type="AlphaFoldDB" id="A0A1X7FLN6"/>
<dbReference type="STRING" id="286727.SAMN02982917_3001"/>
<dbReference type="Pfam" id="PF01968">
    <property type="entry name" value="Hydantoinase_A"/>
    <property type="match status" value="1"/>
</dbReference>
<name>A0A1X7FLN6_9PROT</name>
<gene>
    <name evidence="4" type="ORF">SAMN02982917_3001</name>
</gene>
<reference evidence="4 5" key="1">
    <citation type="submission" date="2017-04" db="EMBL/GenBank/DDBJ databases">
        <authorList>
            <person name="Afonso C.L."/>
            <person name="Miller P.J."/>
            <person name="Scott M.A."/>
            <person name="Spackman E."/>
            <person name="Goraichik I."/>
            <person name="Dimitrov K.M."/>
            <person name="Suarez D.L."/>
            <person name="Swayne D.E."/>
        </authorList>
    </citation>
    <scope>NUCLEOTIDE SEQUENCE [LARGE SCALE GENOMIC DNA]</scope>
    <source>
        <strain evidence="4 5">A2P</strain>
    </source>
</reference>
<dbReference type="GO" id="GO:0017168">
    <property type="term" value="F:5-oxoprolinase (ATP-hydrolyzing) activity"/>
    <property type="evidence" value="ECO:0007669"/>
    <property type="project" value="TreeGrafter"/>
</dbReference>